<keyword evidence="11" id="KW-0539">Nucleus</keyword>
<feature type="region of interest" description="Disordered" evidence="13">
    <location>
        <begin position="596"/>
        <end position="695"/>
    </location>
</feature>
<dbReference type="GO" id="GO:0000977">
    <property type="term" value="F:RNA polymerase II transcription regulatory region sequence-specific DNA binding"/>
    <property type="evidence" value="ECO:0007669"/>
    <property type="project" value="TreeGrafter"/>
</dbReference>
<evidence type="ECO:0000256" key="9">
    <source>
        <dbReference type="ARBA" id="ARBA00023015"/>
    </source>
</evidence>
<gene>
    <name evidence="16" type="ORF">CXQ87_003220</name>
</gene>
<keyword evidence="6" id="KW-0863">Zinc-finger</keyword>
<evidence type="ECO:0000256" key="13">
    <source>
        <dbReference type="SAM" id="MobiDB-lite"/>
    </source>
</evidence>
<keyword evidence="8 12" id="KW-0067">ATP-binding</keyword>
<keyword evidence="3" id="KW-0479">Metal-binding</keyword>
<dbReference type="GO" id="GO:0005524">
    <property type="term" value="F:ATP binding"/>
    <property type="evidence" value="ECO:0007669"/>
    <property type="project" value="UniProtKB-UniRule"/>
</dbReference>
<proteinExistence type="inferred from homology"/>
<evidence type="ECO:0000256" key="8">
    <source>
        <dbReference type="ARBA" id="ARBA00022840"/>
    </source>
</evidence>
<sequence>MAAVDSSVRPVSTSAALPSAAPGKKVYREMRLGTYVLGSTLGEGEFGKVKLGWRTNGQHPSQVAVKLIRRDSLRKGSESEIKVYREINSLRQLTHPNIVNLVEVVKSGKYIGIVLEYAPGGELFDYILQHKHLKEDFARKLFAQLVSGVDYMHSKGYVHRDLKLENLLLDKHKNIIISDFGFVNCFSSRRGDFMKTSCGSPCYAAPELVLSQAPYEGRKVDIWLSPYDDDAENEDGTDITRLYNYIYKTPLTFPEYITPLARDLIRRTIVPAPHKRITMDEIRRHSWLAPYASLLSIRQPEWDKLSTEKKEITVDPIQRRSKRYTMYAENTNSSSLILGSAKSAQGRSYTSNSNIIYSPPTTSSSLATIVALPPNDAGSGSSGRYFPTKVAFHKGHSKSASVSGTYPTASLALQAMVNEREAKRASLAIDADSSIISNNSEFPSPTRGSTYSGAIPTIAESPTNNEFPHKNDKHHDAKMMHRLPHSEKKPRPTSYHPGSMSSSIMSGQNISGNLLDYMKMGMPQFLSNSPPKPSPEPVESFQSSPGSNNSIKPRNSRRDSVVTAINVNGVLTKDLNSHENKRNSVLSYLEDKMEQLELSESPTKSNFSDKTELQPSHETPQINQSPTFDSQTDSPVAVGDETEKAAGTESTITSEDVNKKDQHGEVTNDENASVAKENSGFPRRGDTNDNTALKDTKKRNRFSLISFYSSFNESSAQVDNRPSTPTNNGRKILEPLNDGNVANHSSAAKEKRVGSGSSGSDSDGFSASEALEEDSESDPEDYEVEQHDESLASTIVQEIDEGTYVCLVCTCEIDRHSKVWNCRNCYRVYDLDCIRDWAQRGSSTTEQKTWRCPACSFEQKKLPSSFTCWCGRVRNPTADSLIPFSCGNPCNKKYPHCVHSCSSVCHPGKHPECGAMGPVMNCKCGKHKQQLPCLVTPYKMGWQCEDACETKVCMLGHACSKGNCHSGFCGPCKTKIDVSCYCGQKTKLIQCKDFRPEISFKDNEKFIGGTKCNNVTIQYYDCDEHFEELDCQPLAKEKPHCKFATDVVNSCYCGKTPFDSLKRTKCTDPMPACENVCGKKLKCGCTCLAQCHEGPCECFNLIETKCECEANSFIVPCKALQQGFKPRCLRKCSAPLSCRHHVHRERCCPFEQVALKREREVKKQIRNKTRTNFEDQVLTMEPAHICTRTCNQLKSCGQHRCEALCHSGPCGVCYESSNDDLVCHCGKTVIPAPVRCGTKLECHEQCIREKPCGHPQEPHWCHTDDDRCPMCTTLVTKKCNCGDKEIKNETRIGTILECNDGCAHAKREEELRQIFNVSPQVFENPYSESIISVYKRQKNWCSKMEAVMRDFISDYQDLKAAGAPTKNTHHFQPMMKPQRDFIKELATTFKLYTESQDKEPNRAVFIVITERTEVPKMTIHQTIEKEHEIELKRIQLEELKLTQLDEKLCNALLIRDTFFGVNEASVRKAVSEILSAHKGYEEFDVKCMKESTFVFFSPSLREMDKEKEDNLYMLSKTFKSMLREKLIAFDCKMCLVDDDITEVLKVDNNNVMNNSSSSPGHSTPKVEDSNGDNSFEILQST</sequence>
<dbReference type="InterPro" id="IPR017441">
    <property type="entry name" value="Protein_kinase_ATP_BS"/>
</dbReference>
<keyword evidence="4" id="KW-0677">Repeat</keyword>
<dbReference type="GO" id="GO:0000981">
    <property type="term" value="F:DNA-binding transcription factor activity, RNA polymerase II-specific"/>
    <property type="evidence" value="ECO:0007669"/>
    <property type="project" value="TreeGrafter"/>
</dbReference>
<evidence type="ECO:0000256" key="6">
    <source>
        <dbReference type="ARBA" id="ARBA00022771"/>
    </source>
</evidence>
<evidence type="ECO:0000259" key="14">
    <source>
        <dbReference type="PROSITE" id="PS50011"/>
    </source>
</evidence>
<feature type="domain" description="Protein kinase" evidence="14">
    <location>
        <begin position="35"/>
        <end position="288"/>
    </location>
</feature>
<dbReference type="RefSeq" id="XP_025336321.1">
    <property type="nucleotide sequence ID" value="XM_025481703.1"/>
</dbReference>
<dbReference type="Gene3D" id="3.30.1370.50">
    <property type="entry name" value="R3H-like domain"/>
    <property type="match status" value="1"/>
</dbReference>
<evidence type="ECO:0000256" key="10">
    <source>
        <dbReference type="ARBA" id="ARBA00023163"/>
    </source>
</evidence>
<dbReference type="InterPro" id="IPR001374">
    <property type="entry name" value="R3H_dom"/>
</dbReference>
<evidence type="ECO:0000256" key="1">
    <source>
        <dbReference type="ARBA" id="ARBA00004123"/>
    </source>
</evidence>
<feature type="compositionally biased region" description="Acidic residues" evidence="13">
    <location>
        <begin position="770"/>
        <end position="783"/>
    </location>
</feature>
<dbReference type="VEuPathDB" id="FungiDB:CXQ87_003220"/>
<dbReference type="InterPro" id="IPR036867">
    <property type="entry name" value="R3H_dom_sf"/>
</dbReference>
<protein>
    <recommendedName>
        <fullName evidence="18">Protein kinase domain-containing protein</fullName>
    </recommendedName>
</protein>
<dbReference type="PANTHER" id="PTHR12360:SF12">
    <property type="entry name" value="TRANSCRIPTIONAL REPRESSOR NF-X1"/>
    <property type="match status" value="1"/>
</dbReference>
<dbReference type="GO" id="GO:0004672">
    <property type="term" value="F:protein kinase activity"/>
    <property type="evidence" value="ECO:0007669"/>
    <property type="project" value="InterPro"/>
</dbReference>
<evidence type="ECO:0000256" key="5">
    <source>
        <dbReference type="ARBA" id="ARBA00022741"/>
    </source>
</evidence>
<dbReference type="GO" id="GO:0008270">
    <property type="term" value="F:zinc ion binding"/>
    <property type="evidence" value="ECO:0007669"/>
    <property type="project" value="UniProtKB-KW"/>
</dbReference>
<dbReference type="SMART" id="SM00438">
    <property type="entry name" value="ZnF_NFX"/>
    <property type="match status" value="6"/>
</dbReference>
<dbReference type="SUPFAM" id="SSF56112">
    <property type="entry name" value="Protein kinase-like (PK-like)"/>
    <property type="match status" value="1"/>
</dbReference>
<dbReference type="PROSITE" id="PS50011">
    <property type="entry name" value="PROTEIN_KINASE_DOM"/>
    <property type="match status" value="1"/>
</dbReference>
<evidence type="ECO:0000256" key="3">
    <source>
        <dbReference type="ARBA" id="ARBA00022723"/>
    </source>
</evidence>
<feature type="region of interest" description="Disordered" evidence="13">
    <location>
        <begin position="712"/>
        <end position="788"/>
    </location>
</feature>
<comment type="similarity">
    <text evidence="2">Belongs to the NFX1 family.</text>
</comment>
<dbReference type="InterPro" id="IPR000967">
    <property type="entry name" value="Znf_NFX1"/>
</dbReference>
<dbReference type="SMART" id="SM00220">
    <property type="entry name" value="S_TKc"/>
    <property type="match status" value="1"/>
</dbReference>
<feature type="region of interest" description="Disordered" evidence="13">
    <location>
        <begin position="522"/>
        <end position="560"/>
    </location>
</feature>
<feature type="compositionally biased region" description="Low complexity" evidence="13">
    <location>
        <begin position="754"/>
        <end position="769"/>
    </location>
</feature>
<feature type="region of interest" description="Disordered" evidence="13">
    <location>
        <begin position="483"/>
        <end position="503"/>
    </location>
</feature>
<feature type="compositionally biased region" description="Polar residues" evidence="13">
    <location>
        <begin position="712"/>
        <end position="729"/>
    </location>
</feature>
<dbReference type="Gene3D" id="1.10.510.10">
    <property type="entry name" value="Transferase(Phosphotransferase) domain 1"/>
    <property type="match status" value="1"/>
</dbReference>
<dbReference type="Pfam" id="PF01424">
    <property type="entry name" value="R3H"/>
    <property type="match status" value="1"/>
</dbReference>
<dbReference type="Pfam" id="PF00069">
    <property type="entry name" value="Pkinase"/>
    <property type="match status" value="1"/>
</dbReference>
<dbReference type="SUPFAM" id="SSF82708">
    <property type="entry name" value="R3H domain"/>
    <property type="match status" value="1"/>
</dbReference>
<keyword evidence="9" id="KW-0805">Transcription regulation</keyword>
<dbReference type="PROSITE" id="PS00107">
    <property type="entry name" value="PROTEIN_KINASE_ATP"/>
    <property type="match status" value="1"/>
</dbReference>
<evidence type="ECO:0000256" key="2">
    <source>
        <dbReference type="ARBA" id="ARBA00007269"/>
    </source>
</evidence>
<feature type="region of interest" description="Disordered" evidence="13">
    <location>
        <begin position="1551"/>
        <end position="1581"/>
    </location>
</feature>
<evidence type="ECO:0000313" key="17">
    <source>
        <dbReference type="Proteomes" id="UP000244406"/>
    </source>
</evidence>
<dbReference type="FunFam" id="1.10.510.10:FF:000571">
    <property type="entry name" value="Maternal embryonic leucine zipper kinase"/>
    <property type="match status" value="1"/>
</dbReference>
<keyword evidence="17" id="KW-1185">Reference proteome</keyword>
<feature type="compositionally biased region" description="Polar residues" evidence="13">
    <location>
        <begin position="541"/>
        <end position="553"/>
    </location>
</feature>
<evidence type="ECO:0000256" key="4">
    <source>
        <dbReference type="ARBA" id="ARBA00022737"/>
    </source>
</evidence>
<dbReference type="GO" id="GO:0000122">
    <property type="term" value="P:negative regulation of transcription by RNA polymerase II"/>
    <property type="evidence" value="ECO:0007669"/>
    <property type="project" value="TreeGrafter"/>
</dbReference>
<evidence type="ECO:0000256" key="7">
    <source>
        <dbReference type="ARBA" id="ARBA00022833"/>
    </source>
</evidence>
<feature type="domain" description="R3H" evidence="15">
    <location>
        <begin position="1338"/>
        <end position="1410"/>
    </location>
</feature>
<keyword evidence="10" id="KW-0804">Transcription</keyword>
<dbReference type="PROSITE" id="PS51061">
    <property type="entry name" value="R3H"/>
    <property type="match status" value="1"/>
</dbReference>
<dbReference type="InterPro" id="IPR000719">
    <property type="entry name" value="Prot_kinase_dom"/>
</dbReference>
<dbReference type="InterPro" id="IPR011009">
    <property type="entry name" value="Kinase-like_dom_sf"/>
</dbReference>
<dbReference type="EMBL" id="PKFP01000003">
    <property type="protein sequence ID" value="PVH15381.1"/>
    <property type="molecule type" value="Genomic_DNA"/>
</dbReference>
<evidence type="ECO:0008006" key="18">
    <source>
        <dbReference type="Google" id="ProtNLM"/>
    </source>
</evidence>
<dbReference type="PANTHER" id="PTHR12360">
    <property type="entry name" value="NUCLEAR TRANSCRIPTION FACTOR, X-BOX BINDING 1 NFX1"/>
    <property type="match status" value="1"/>
</dbReference>
<feature type="binding site" evidence="12">
    <location>
        <position position="66"/>
    </location>
    <ligand>
        <name>ATP</name>
        <dbReference type="ChEBI" id="CHEBI:30616"/>
    </ligand>
</feature>
<dbReference type="InterPro" id="IPR008271">
    <property type="entry name" value="Ser/Thr_kinase_AS"/>
</dbReference>
<dbReference type="PROSITE" id="PS00108">
    <property type="entry name" value="PROTEIN_KINASE_ST"/>
    <property type="match status" value="1"/>
</dbReference>
<keyword evidence="7" id="KW-0862">Zinc</keyword>
<dbReference type="Proteomes" id="UP000244406">
    <property type="component" value="Unassembled WGS sequence"/>
</dbReference>
<name>A0A2V1AEU1_9ASCO</name>
<feature type="compositionally biased region" description="Polar residues" evidence="13">
    <location>
        <begin position="1571"/>
        <end position="1581"/>
    </location>
</feature>
<dbReference type="GO" id="GO:0005634">
    <property type="term" value="C:nucleus"/>
    <property type="evidence" value="ECO:0007669"/>
    <property type="project" value="UniProtKB-SubCell"/>
</dbReference>
<evidence type="ECO:0000313" key="16">
    <source>
        <dbReference type="EMBL" id="PVH15381.1"/>
    </source>
</evidence>
<evidence type="ECO:0000259" key="15">
    <source>
        <dbReference type="PROSITE" id="PS51061"/>
    </source>
</evidence>
<evidence type="ECO:0000256" key="11">
    <source>
        <dbReference type="ARBA" id="ARBA00023242"/>
    </source>
</evidence>
<comment type="subcellular location">
    <subcellularLocation>
        <location evidence="1">Nucleus</location>
    </subcellularLocation>
</comment>
<comment type="caution">
    <text evidence="16">The sequence shown here is derived from an EMBL/GenBank/DDBJ whole genome shotgun (WGS) entry which is preliminary data.</text>
</comment>
<dbReference type="Pfam" id="PF01422">
    <property type="entry name" value="zf-NF-X1"/>
    <property type="match status" value="3"/>
</dbReference>
<keyword evidence="5 12" id="KW-0547">Nucleotide-binding</keyword>
<organism evidence="16 17">
    <name type="scientific">Candidozyma duobushaemuli</name>
    <dbReference type="NCBI Taxonomy" id="1231522"/>
    <lineage>
        <taxon>Eukaryota</taxon>
        <taxon>Fungi</taxon>
        <taxon>Dikarya</taxon>
        <taxon>Ascomycota</taxon>
        <taxon>Saccharomycotina</taxon>
        <taxon>Pichiomycetes</taxon>
        <taxon>Metschnikowiaceae</taxon>
        <taxon>Candidozyma</taxon>
    </lineage>
</organism>
<evidence type="ECO:0000256" key="12">
    <source>
        <dbReference type="PROSITE-ProRule" id="PRU10141"/>
    </source>
</evidence>
<reference evidence="16 17" key="1">
    <citation type="submission" date="2017-12" db="EMBL/GenBank/DDBJ databases">
        <title>Genome Sequence of the Amphotericin B-resistant Candida duobushaemulonii strain, B09383.</title>
        <authorList>
            <person name="Chow N.A."/>
            <person name="Gade L."/>
            <person name="Batra D."/>
            <person name="Rowe L.A."/>
            <person name="Loparev V.N."/>
            <person name="Litvintseva A.P."/>
        </authorList>
    </citation>
    <scope>NUCLEOTIDE SEQUENCE [LARGE SCALE GENOMIC DNA]</scope>
    <source>
        <strain evidence="16 17">B09383</strain>
    </source>
</reference>
<dbReference type="CDD" id="cd06008">
    <property type="entry name" value="NF-X1-zinc-finger"/>
    <property type="match status" value="4"/>
</dbReference>
<dbReference type="GeneID" id="37003220"/>
<dbReference type="InterPro" id="IPR034078">
    <property type="entry name" value="NFX1_fam"/>
</dbReference>
<feature type="compositionally biased region" description="Basic and acidic residues" evidence="13">
    <location>
        <begin position="656"/>
        <end position="666"/>
    </location>
</feature>
<feature type="compositionally biased region" description="Basic and acidic residues" evidence="13">
    <location>
        <begin position="683"/>
        <end position="695"/>
    </location>
</feature>
<feature type="compositionally biased region" description="Polar residues" evidence="13">
    <location>
        <begin position="613"/>
        <end position="634"/>
    </location>
</feature>
<dbReference type="GO" id="GO:0030447">
    <property type="term" value="P:filamentous growth"/>
    <property type="evidence" value="ECO:0007669"/>
    <property type="project" value="UniProtKB-ARBA"/>
</dbReference>
<accession>A0A2V1AEU1</accession>